<dbReference type="AlphaFoldDB" id="A0A835Y1T1"/>
<name>A0A835Y1T1_9CHLO</name>
<feature type="compositionally biased region" description="Pro residues" evidence="1">
    <location>
        <begin position="80"/>
        <end position="89"/>
    </location>
</feature>
<feature type="domain" description="Peptidase M11 gametolysin" evidence="2">
    <location>
        <begin position="244"/>
        <end position="498"/>
    </location>
</feature>
<comment type="caution">
    <text evidence="3">The sequence shown here is derived from an EMBL/GenBank/DDBJ whole genome shotgun (WGS) entry which is preliminary data.</text>
</comment>
<feature type="compositionally biased region" description="Pro residues" evidence="1">
    <location>
        <begin position="50"/>
        <end position="66"/>
    </location>
</feature>
<protein>
    <recommendedName>
        <fullName evidence="2">Peptidase M11 gametolysin domain-containing protein</fullName>
    </recommendedName>
</protein>
<dbReference type="OrthoDB" id="560980at2759"/>
<dbReference type="Pfam" id="PF05548">
    <property type="entry name" value="Peptidase_M11"/>
    <property type="match status" value="1"/>
</dbReference>
<evidence type="ECO:0000313" key="4">
    <source>
        <dbReference type="Proteomes" id="UP000612055"/>
    </source>
</evidence>
<evidence type="ECO:0000256" key="1">
    <source>
        <dbReference type="SAM" id="MobiDB-lite"/>
    </source>
</evidence>
<feature type="compositionally biased region" description="Pro residues" evidence="1">
    <location>
        <begin position="97"/>
        <end position="116"/>
    </location>
</feature>
<proteinExistence type="predicted"/>
<gene>
    <name evidence="3" type="ORF">HYH03_007415</name>
</gene>
<dbReference type="Proteomes" id="UP000612055">
    <property type="component" value="Unassembled WGS sequence"/>
</dbReference>
<evidence type="ECO:0000313" key="3">
    <source>
        <dbReference type="EMBL" id="KAG2494358.1"/>
    </source>
</evidence>
<feature type="region of interest" description="Disordered" evidence="1">
    <location>
        <begin position="48"/>
        <end position="118"/>
    </location>
</feature>
<reference evidence="3" key="1">
    <citation type="journal article" date="2020" name="bioRxiv">
        <title>Comparative genomics of Chlamydomonas.</title>
        <authorList>
            <person name="Craig R.J."/>
            <person name="Hasan A.R."/>
            <person name="Ness R.W."/>
            <person name="Keightley P.D."/>
        </authorList>
    </citation>
    <scope>NUCLEOTIDE SEQUENCE</scope>
    <source>
        <strain evidence="3">CCAP 11/70</strain>
    </source>
</reference>
<feature type="region of interest" description="Disordered" evidence="1">
    <location>
        <begin position="637"/>
        <end position="785"/>
    </location>
</feature>
<keyword evidence="4" id="KW-1185">Reference proteome</keyword>
<feature type="compositionally biased region" description="Pro residues" evidence="1">
    <location>
        <begin position="155"/>
        <end position="169"/>
    </location>
</feature>
<feature type="region of interest" description="Disordered" evidence="1">
    <location>
        <begin position="147"/>
        <end position="170"/>
    </location>
</feature>
<accession>A0A835Y1T1</accession>
<organism evidence="3 4">
    <name type="scientific">Edaphochlamys debaryana</name>
    <dbReference type="NCBI Taxonomy" id="47281"/>
    <lineage>
        <taxon>Eukaryota</taxon>
        <taxon>Viridiplantae</taxon>
        <taxon>Chlorophyta</taxon>
        <taxon>core chlorophytes</taxon>
        <taxon>Chlorophyceae</taxon>
        <taxon>CS clade</taxon>
        <taxon>Chlamydomonadales</taxon>
        <taxon>Chlamydomonadales incertae sedis</taxon>
        <taxon>Edaphochlamys</taxon>
    </lineage>
</organism>
<feature type="compositionally biased region" description="Low complexity" evidence="1">
    <location>
        <begin position="768"/>
        <end position="785"/>
    </location>
</feature>
<dbReference type="InterPro" id="IPR008752">
    <property type="entry name" value="Peptidase_M11"/>
</dbReference>
<dbReference type="EMBL" id="JAEHOE010000031">
    <property type="protein sequence ID" value="KAG2494358.1"/>
    <property type="molecule type" value="Genomic_DNA"/>
</dbReference>
<feature type="compositionally biased region" description="Pro residues" evidence="1">
    <location>
        <begin position="656"/>
        <end position="753"/>
    </location>
</feature>
<evidence type="ECO:0000259" key="2">
    <source>
        <dbReference type="Pfam" id="PF05548"/>
    </source>
</evidence>
<sequence length="785" mass="82217">MRTGCKGKTGRKLGGHRGQVALSLLALFLCFSTTGSLRVELRHPAVPCGDHPPAPPAASPPHPPGLPSEQPQQPIQPARTSPPPRPPSKQPGGIRQPPSPPGAPPDSTPPQPPPPLELVAINLNISGQLRVIDVHPNLTAWRQLWPQQATGPGRGRPPLPPAPPPPPFSSPRAVFLYRVEQRLNATHTVGTEVDLGGARGRLVTGDSVSGVAVTYLLSAADLDALDVPPPASLTSLAVFFQPPCLAPTAMTLQSLREAFVTPGAPPSTRNDTLQYYLHACSHGRMQLQDSPSVRFYGPVSLACTAPSTTYPYDLTADPCSENARGAMYDAAVAYLQASDPATYAAYASFRRLVLVLPALCPDGTVGMGQVGCPADGLPCVTWLYQEPASTRPDLGILFHDSATNRTVVDVYSDMSDVMGGGGPFTCLNGPNAYKAGWADPLGLSLASLPLGTWTNLTLPATSASTDSVIRVVVDQSDLDPAQQLAGLEKAIYLTYRVGLPYPGADAYLLSVLDPYGTQTIIDRKLWVHESLEVLNGRAAMTDYTLLLAMLDVPGSNPLITDWWAQYGSRWTYYSADPAATGGHLRVRFAARQGPAGAEEALVKLCRFAVPSEVGAGLCANGLDDDCDGRTDMDDPGCAAAGEGMPPFAPALVDLPPDAPVPPSPEPPALPPTVPSPPPPRPRPPPNPRPPPRPPRSPPPLPRPPSPPPSPPLTGLPPAPPPPPPPQQPLPNPPPELPPSPQPPLPDPPLPPPAAQSCPHPSLSDSTTASAQPQAEPSAQAAAAPA</sequence>